<dbReference type="Proteomes" id="UP000053911">
    <property type="component" value="Unassembled WGS sequence"/>
</dbReference>
<evidence type="ECO:0008006" key="3">
    <source>
        <dbReference type="Google" id="ProtNLM"/>
    </source>
</evidence>
<comment type="caution">
    <text evidence="1">The sequence shown here is derived from an EMBL/GenBank/DDBJ whole genome shotgun (WGS) entry which is preliminary data.</text>
</comment>
<dbReference type="AlphaFoldDB" id="A0A124FFG5"/>
<dbReference type="RefSeq" id="WP_015849887.1">
    <property type="nucleotide sequence ID" value="NZ_LGFD01000009.1"/>
</dbReference>
<dbReference type="Pfam" id="PF13578">
    <property type="entry name" value="Methyltransf_24"/>
    <property type="match status" value="1"/>
</dbReference>
<sequence>MLGFGYHAFLNDHIKRNKCKRLMEIGVYDGENARSMIEAAKENFSPEEIEYYGFDYFEDEWLYQRIYKKLEETGCKFKLFRGDSRVTLPQHVDELPIMDLIFIDGGKSYETAKSDWENCRKLMGKHTVVFVHNYEFPGVKRMVDEIPREEYIVEIIHPPDDYATARIRKK</sequence>
<dbReference type="SUPFAM" id="SSF53335">
    <property type="entry name" value="S-adenosyl-L-methionine-dependent methyltransferases"/>
    <property type="match status" value="1"/>
</dbReference>
<reference evidence="2" key="1">
    <citation type="journal article" date="2015" name="MBio">
        <title>Genome-Resolved Metagenomic Analysis Reveals Roles for Candidate Phyla and Other Microbial Community Members in Biogeochemical Transformations in Oil Reservoirs.</title>
        <authorList>
            <person name="Hu P."/>
            <person name="Tom L."/>
            <person name="Singh A."/>
            <person name="Thomas B.C."/>
            <person name="Baker B.J."/>
            <person name="Piceno Y.M."/>
            <person name="Andersen G.L."/>
            <person name="Banfield J.F."/>
        </authorList>
    </citation>
    <scope>NUCLEOTIDE SEQUENCE [LARGE SCALE GENOMIC DNA]</scope>
</reference>
<evidence type="ECO:0000313" key="2">
    <source>
        <dbReference type="Proteomes" id="UP000053911"/>
    </source>
</evidence>
<protein>
    <recommendedName>
        <fullName evidence="3">O-methyltransferase</fullName>
    </recommendedName>
</protein>
<accession>A0A124FFG5</accession>
<dbReference type="OMA" id="PENDYRT"/>
<dbReference type="PATRIC" id="fig|172049.5.peg.1412"/>
<evidence type="ECO:0000313" key="1">
    <source>
        <dbReference type="EMBL" id="KUK18024.1"/>
    </source>
</evidence>
<organism evidence="1 2">
    <name type="scientific">Thermococcus sibiricus</name>
    <dbReference type="NCBI Taxonomy" id="172049"/>
    <lineage>
        <taxon>Archaea</taxon>
        <taxon>Methanobacteriati</taxon>
        <taxon>Methanobacteriota</taxon>
        <taxon>Thermococci</taxon>
        <taxon>Thermococcales</taxon>
        <taxon>Thermococcaceae</taxon>
        <taxon>Thermococcus</taxon>
    </lineage>
</organism>
<gene>
    <name evidence="1" type="ORF">XD54_0640</name>
</gene>
<proteinExistence type="predicted"/>
<dbReference type="InterPro" id="IPR029063">
    <property type="entry name" value="SAM-dependent_MTases_sf"/>
</dbReference>
<dbReference type="GeneID" id="8096630"/>
<name>A0A124FFG5_9EURY</name>
<dbReference type="Gene3D" id="3.40.50.150">
    <property type="entry name" value="Vaccinia Virus protein VP39"/>
    <property type="match status" value="1"/>
</dbReference>
<dbReference type="EMBL" id="LGFD01000009">
    <property type="protein sequence ID" value="KUK18024.1"/>
    <property type="molecule type" value="Genomic_DNA"/>
</dbReference>